<accession>A0A444YS15</accession>
<evidence type="ECO:0000259" key="1">
    <source>
        <dbReference type="Pfam" id="PF03101"/>
    </source>
</evidence>
<dbReference type="AlphaFoldDB" id="A0A444YS15"/>
<dbReference type="EMBL" id="SDMP01000016">
    <property type="protein sequence ID" value="RYR04722.1"/>
    <property type="molecule type" value="Genomic_DNA"/>
</dbReference>
<name>A0A444YS15_ARAHY</name>
<evidence type="ECO:0000313" key="2">
    <source>
        <dbReference type="EMBL" id="RYR04722.1"/>
    </source>
</evidence>
<reference evidence="2 3" key="1">
    <citation type="submission" date="2019-01" db="EMBL/GenBank/DDBJ databases">
        <title>Sequencing of cultivated peanut Arachis hypogaea provides insights into genome evolution and oil improvement.</title>
        <authorList>
            <person name="Chen X."/>
        </authorList>
    </citation>
    <scope>NUCLEOTIDE SEQUENCE [LARGE SCALE GENOMIC DNA]</scope>
    <source>
        <strain evidence="3">cv. Fuhuasheng</strain>
        <tissue evidence="2">Leaves</tissue>
    </source>
</reference>
<organism evidence="2 3">
    <name type="scientific">Arachis hypogaea</name>
    <name type="common">Peanut</name>
    <dbReference type="NCBI Taxonomy" id="3818"/>
    <lineage>
        <taxon>Eukaryota</taxon>
        <taxon>Viridiplantae</taxon>
        <taxon>Streptophyta</taxon>
        <taxon>Embryophyta</taxon>
        <taxon>Tracheophyta</taxon>
        <taxon>Spermatophyta</taxon>
        <taxon>Magnoliopsida</taxon>
        <taxon>eudicotyledons</taxon>
        <taxon>Gunneridae</taxon>
        <taxon>Pentapetalae</taxon>
        <taxon>rosids</taxon>
        <taxon>fabids</taxon>
        <taxon>Fabales</taxon>
        <taxon>Fabaceae</taxon>
        <taxon>Papilionoideae</taxon>
        <taxon>50 kb inversion clade</taxon>
        <taxon>dalbergioids sensu lato</taxon>
        <taxon>Dalbergieae</taxon>
        <taxon>Pterocarpus clade</taxon>
        <taxon>Arachis</taxon>
    </lineage>
</organism>
<dbReference type="Proteomes" id="UP000289738">
    <property type="component" value="Chromosome B06"/>
</dbReference>
<dbReference type="STRING" id="3818.A0A444YS15"/>
<gene>
    <name evidence="2" type="ORF">Ahy_B06g084498</name>
</gene>
<feature type="domain" description="FAR1" evidence="1">
    <location>
        <begin position="91"/>
        <end position="185"/>
    </location>
</feature>
<protein>
    <recommendedName>
        <fullName evidence="1">FAR1 domain-containing protein</fullName>
    </recommendedName>
</protein>
<dbReference type="PANTHER" id="PTHR47718:SF15">
    <property type="entry name" value="PROTEIN FAR1-RELATED SEQUENCE 5-LIKE"/>
    <property type="match status" value="1"/>
</dbReference>
<comment type="caution">
    <text evidence="2">The sequence shown here is derived from an EMBL/GenBank/DDBJ whole genome shotgun (WGS) entry which is preliminary data.</text>
</comment>
<dbReference type="Pfam" id="PF03101">
    <property type="entry name" value="FAR1"/>
    <property type="match status" value="1"/>
</dbReference>
<sequence>MLWLLQDQAKEMEGSYTVSLNIRQRSQVQFVTGETVGVDEEDAEYGEDYEQQHKPGMIVDGIRSFNRIDFSSLTYEEMRRFEFVDLQTAYDFYNEHGQIQGFSIRRSKVVRSTKIGSEGEILWYIFVCSRQGERDAKHIHRVERKMDPRPITRCGCGAQIKVHVDQSTSRWFVDKFCDEHNHEMLDARFRELLRSHRVIKEGDMHQINSMRKAGMHVPTIFRAFAIQCGRFETVGFVIKDIYNAIEK</sequence>
<dbReference type="InterPro" id="IPR004330">
    <property type="entry name" value="FAR1_DNA_bnd_dom"/>
</dbReference>
<keyword evidence="3" id="KW-1185">Reference proteome</keyword>
<proteinExistence type="predicted"/>
<dbReference type="PANTHER" id="PTHR47718">
    <property type="entry name" value="OS01G0519700 PROTEIN"/>
    <property type="match status" value="1"/>
</dbReference>
<evidence type="ECO:0000313" key="3">
    <source>
        <dbReference type="Proteomes" id="UP000289738"/>
    </source>
</evidence>